<protein>
    <submittedName>
        <fullName evidence="5">Molybdate ABC transporter substrate-binding protein</fullName>
    </submittedName>
</protein>
<dbReference type="PROSITE" id="PS51257">
    <property type="entry name" value="PROKAR_LIPOPROTEIN"/>
    <property type="match status" value="1"/>
</dbReference>
<keyword evidence="2" id="KW-0479">Metal-binding</keyword>
<sequence>MRHPIVRSTLPVVFAALALTACSGPAGDAGSESGEPTAAPGELTGALTIYAAASLNAAFDELAIAFEARHPNLDVLPITYDGSSVLVTQLIEGAPADVLASADERNMKKLVDAGLTLEPVDFATNVLTIAVAPGNPLGIETLDDLADGATETADGLPITVVLCGPEVPCGDAAQSLFAEDGITVTPASEEQNVSAVLTKVGRGEADAGLVYVTDVEAAGGEVDGIEIENADAATNVYPVTALTDAANPEAASAFVEFVTSEEGRAVLASFGFGTP</sequence>
<dbReference type="Gene3D" id="3.40.190.10">
    <property type="entry name" value="Periplasmic binding protein-like II"/>
    <property type="match status" value="2"/>
</dbReference>
<dbReference type="InterPro" id="IPR005950">
    <property type="entry name" value="ModA"/>
</dbReference>
<dbReference type="Pfam" id="PF13531">
    <property type="entry name" value="SBP_bac_11"/>
    <property type="match status" value="1"/>
</dbReference>
<evidence type="ECO:0000313" key="5">
    <source>
        <dbReference type="EMBL" id="GAA1751301.1"/>
    </source>
</evidence>
<evidence type="ECO:0000256" key="2">
    <source>
        <dbReference type="ARBA" id="ARBA00022723"/>
    </source>
</evidence>
<name>A0ABN2K9V3_9MICO</name>
<dbReference type="RefSeq" id="WP_232498324.1">
    <property type="nucleotide sequence ID" value="NZ_BAAANH010000001.1"/>
</dbReference>
<dbReference type="SUPFAM" id="SSF53850">
    <property type="entry name" value="Periplasmic binding protein-like II"/>
    <property type="match status" value="1"/>
</dbReference>
<dbReference type="PIRSF" id="PIRSF004846">
    <property type="entry name" value="ModA"/>
    <property type="match status" value="1"/>
</dbReference>
<dbReference type="EMBL" id="BAAANH010000001">
    <property type="protein sequence ID" value="GAA1751301.1"/>
    <property type="molecule type" value="Genomic_DNA"/>
</dbReference>
<comment type="caution">
    <text evidence="5">The sequence shown here is derived from an EMBL/GenBank/DDBJ whole genome shotgun (WGS) entry which is preliminary data.</text>
</comment>
<dbReference type="PANTHER" id="PTHR30632:SF0">
    <property type="entry name" value="SULFATE-BINDING PROTEIN"/>
    <property type="match status" value="1"/>
</dbReference>
<keyword evidence="6" id="KW-1185">Reference proteome</keyword>
<evidence type="ECO:0000256" key="4">
    <source>
        <dbReference type="SAM" id="SignalP"/>
    </source>
</evidence>
<comment type="similarity">
    <text evidence="1">Belongs to the bacterial solute-binding protein ModA family.</text>
</comment>
<reference evidence="5 6" key="1">
    <citation type="journal article" date="2019" name="Int. J. Syst. Evol. Microbiol.">
        <title>The Global Catalogue of Microorganisms (GCM) 10K type strain sequencing project: providing services to taxonomists for standard genome sequencing and annotation.</title>
        <authorList>
            <consortium name="The Broad Institute Genomics Platform"/>
            <consortium name="The Broad Institute Genome Sequencing Center for Infectious Disease"/>
            <person name="Wu L."/>
            <person name="Ma J."/>
        </authorList>
    </citation>
    <scope>NUCLEOTIDE SEQUENCE [LARGE SCALE GENOMIC DNA]</scope>
    <source>
        <strain evidence="5 6">JCM 14319</strain>
    </source>
</reference>
<dbReference type="InterPro" id="IPR050682">
    <property type="entry name" value="ModA/WtpA"/>
</dbReference>
<organism evidence="5 6">
    <name type="scientific">Agromyces humatus</name>
    <dbReference type="NCBI Taxonomy" id="279573"/>
    <lineage>
        <taxon>Bacteria</taxon>
        <taxon>Bacillati</taxon>
        <taxon>Actinomycetota</taxon>
        <taxon>Actinomycetes</taxon>
        <taxon>Micrococcales</taxon>
        <taxon>Microbacteriaceae</taxon>
        <taxon>Agromyces</taxon>
    </lineage>
</organism>
<keyword evidence="3 4" id="KW-0732">Signal</keyword>
<accession>A0ABN2K9V3</accession>
<feature type="signal peptide" evidence="4">
    <location>
        <begin position="1"/>
        <end position="26"/>
    </location>
</feature>
<evidence type="ECO:0000256" key="3">
    <source>
        <dbReference type="ARBA" id="ARBA00022729"/>
    </source>
</evidence>
<dbReference type="Proteomes" id="UP001500506">
    <property type="component" value="Unassembled WGS sequence"/>
</dbReference>
<proteinExistence type="inferred from homology"/>
<evidence type="ECO:0000313" key="6">
    <source>
        <dbReference type="Proteomes" id="UP001500506"/>
    </source>
</evidence>
<gene>
    <name evidence="5" type="primary">modA</name>
    <name evidence="5" type="ORF">GCM10009747_05880</name>
</gene>
<feature type="chain" id="PRO_5046176115" evidence="4">
    <location>
        <begin position="27"/>
        <end position="275"/>
    </location>
</feature>
<dbReference type="PANTHER" id="PTHR30632">
    <property type="entry name" value="MOLYBDATE-BINDING PERIPLASMIC PROTEIN"/>
    <property type="match status" value="1"/>
</dbReference>
<dbReference type="NCBIfam" id="TIGR01256">
    <property type="entry name" value="modA"/>
    <property type="match status" value="1"/>
</dbReference>
<evidence type="ECO:0000256" key="1">
    <source>
        <dbReference type="ARBA" id="ARBA00009175"/>
    </source>
</evidence>